<evidence type="ECO:0000256" key="6">
    <source>
        <dbReference type="ARBA" id="ARBA00023141"/>
    </source>
</evidence>
<evidence type="ECO:0000256" key="2">
    <source>
        <dbReference type="ARBA" id="ARBA00022605"/>
    </source>
</evidence>
<dbReference type="KEGG" id="sku:Sulku_0951"/>
<dbReference type="Proteomes" id="UP000008721">
    <property type="component" value="Chromosome"/>
</dbReference>
<evidence type="ECO:0000256" key="9">
    <source>
        <dbReference type="HAMAP-Rule" id="MF_00211"/>
    </source>
</evidence>
<feature type="binding site" evidence="9">
    <location>
        <position position="99"/>
    </location>
    <ligand>
        <name>anthranilate</name>
        <dbReference type="ChEBI" id="CHEBI:16567"/>
        <label>1</label>
    </ligand>
</feature>
<dbReference type="NCBIfam" id="TIGR01245">
    <property type="entry name" value="trpD"/>
    <property type="match status" value="1"/>
</dbReference>
<dbReference type="RefSeq" id="WP_013459812.1">
    <property type="nucleotide sequence ID" value="NC_014762.1"/>
</dbReference>
<dbReference type="EMBL" id="CP002355">
    <property type="protein sequence ID" value="ADR33615.1"/>
    <property type="molecule type" value="Genomic_DNA"/>
</dbReference>
<dbReference type="EC" id="2.4.2.18" evidence="9"/>
<reference evidence="11 12" key="1">
    <citation type="journal article" date="2012" name="Stand. Genomic Sci.">
        <title>Complete genome sequence of the sulfur compounds oxidizing chemolithoautotroph Sulfuricurvum kujiense type strain (YK-1(T)).</title>
        <authorList>
            <person name="Han C."/>
            <person name="Kotsyurbenko O."/>
            <person name="Chertkov O."/>
            <person name="Held B."/>
            <person name="Lapidus A."/>
            <person name="Nolan M."/>
            <person name="Lucas S."/>
            <person name="Hammon N."/>
            <person name="Deshpande S."/>
            <person name="Cheng J.F."/>
            <person name="Tapia R."/>
            <person name="Goodwin L.A."/>
            <person name="Pitluck S."/>
            <person name="Liolios K."/>
            <person name="Pagani I."/>
            <person name="Ivanova N."/>
            <person name="Mavromatis K."/>
            <person name="Mikhailova N."/>
            <person name="Pati A."/>
            <person name="Chen A."/>
            <person name="Palaniappan K."/>
            <person name="Land M."/>
            <person name="Hauser L."/>
            <person name="Chang Y.J."/>
            <person name="Jeffries C.D."/>
            <person name="Brambilla E.M."/>
            <person name="Rohde M."/>
            <person name="Spring S."/>
            <person name="Sikorski J."/>
            <person name="Goker M."/>
            <person name="Woyke T."/>
            <person name="Bristow J."/>
            <person name="Eisen J.A."/>
            <person name="Markowitz V."/>
            <person name="Hugenholtz P."/>
            <person name="Kyrpides N.C."/>
            <person name="Klenk H.P."/>
            <person name="Detter J.C."/>
        </authorList>
    </citation>
    <scope>NUCLEOTIDE SEQUENCE [LARGE SCALE GENOMIC DNA]</scope>
    <source>
        <strain evidence="12">ATCC BAA-921 / DSM 16994 / JCM 11577 / YK-1</strain>
    </source>
</reference>
<comment type="pathway">
    <text evidence="1 9">Amino-acid biosynthesis; L-tryptophan biosynthesis; L-tryptophan from chorismate: step 2/5.</text>
</comment>
<gene>
    <name evidence="9" type="primary">trpD</name>
    <name evidence="11" type="ordered locus">Sulku_0951</name>
</gene>
<feature type="binding site" evidence="9">
    <location>
        <position position="214"/>
    </location>
    <ligand>
        <name>Mg(2+)</name>
        <dbReference type="ChEBI" id="CHEBI:18420"/>
        <label>2</label>
    </ligand>
</feature>
<dbReference type="GO" id="GO:0000162">
    <property type="term" value="P:L-tryptophan biosynthetic process"/>
    <property type="evidence" value="ECO:0007669"/>
    <property type="project" value="UniProtKB-UniRule"/>
</dbReference>
<organism evidence="11 12">
    <name type="scientific">Sulfuricurvum kujiense (strain ATCC BAA-921 / DSM 16994 / JCM 11577 / YK-1)</name>
    <dbReference type="NCBI Taxonomy" id="709032"/>
    <lineage>
        <taxon>Bacteria</taxon>
        <taxon>Pseudomonadati</taxon>
        <taxon>Campylobacterota</taxon>
        <taxon>Epsilonproteobacteria</taxon>
        <taxon>Campylobacterales</taxon>
        <taxon>Sulfurimonadaceae</taxon>
        <taxon>Sulfuricurvum</taxon>
    </lineage>
</organism>
<evidence type="ECO:0000256" key="4">
    <source>
        <dbReference type="ARBA" id="ARBA00022679"/>
    </source>
</evidence>
<evidence type="ECO:0000256" key="5">
    <source>
        <dbReference type="ARBA" id="ARBA00022822"/>
    </source>
</evidence>
<dbReference type="STRING" id="709032.Sulku_0951"/>
<evidence type="ECO:0000313" key="11">
    <source>
        <dbReference type="EMBL" id="ADR33615.1"/>
    </source>
</evidence>
<comment type="similarity">
    <text evidence="9">Belongs to the anthranilate phosphoribosyltransferase family.</text>
</comment>
<dbReference type="UniPathway" id="UPA00035">
    <property type="reaction ID" value="UER00041"/>
</dbReference>
<evidence type="ECO:0000259" key="10">
    <source>
        <dbReference type="Pfam" id="PF00591"/>
    </source>
</evidence>
<dbReference type="InterPro" id="IPR005940">
    <property type="entry name" value="Anthranilate_Pribosyl_Tfrase"/>
</dbReference>
<evidence type="ECO:0000256" key="7">
    <source>
        <dbReference type="ARBA" id="ARBA00052328"/>
    </source>
</evidence>
<proteinExistence type="inferred from homology"/>
<evidence type="ECO:0000256" key="3">
    <source>
        <dbReference type="ARBA" id="ARBA00022676"/>
    </source>
</evidence>
<keyword evidence="9" id="KW-0479">Metal-binding</keyword>
<dbReference type="eggNOG" id="COG0547">
    <property type="taxonomic scope" value="Bacteria"/>
</dbReference>
<accession>E4U2N0</accession>
<sequence length="326" mass="35367">MNFTKSDFEALFEHKMSDEQMREFLLSLTLNADTPSSMIATAAEVMKRHALALDVASELKSKLIDVVGTGGDKSGSFNVSSTVSILLAACGAHVAKHGNRSITSKSGSADVLEHLGVKLDLSLDNSAKLLEETGFTFLFAQYHHPAMKFIMPIRRSIPEKTIFNILGPLTNPVGLSKILLGVFDEVFVPKMAEAARELGMTSAIVVSSREKMDEISISDITYAGRLKNNAIEYFEIDPQSFGIKKAPFEAILGGDVEKNAAIFRDVLTNRATDPQRDMVLINAAYALIADGMARDVQEALEIARDGLLSGKAAEKLKQIVSVSSKL</sequence>
<dbReference type="AlphaFoldDB" id="E4U2N0"/>
<comment type="catalytic activity">
    <reaction evidence="7 9">
        <text>N-(5-phospho-beta-D-ribosyl)anthranilate + diphosphate = 5-phospho-alpha-D-ribose 1-diphosphate + anthranilate</text>
        <dbReference type="Rhea" id="RHEA:11768"/>
        <dbReference type="ChEBI" id="CHEBI:16567"/>
        <dbReference type="ChEBI" id="CHEBI:18277"/>
        <dbReference type="ChEBI" id="CHEBI:33019"/>
        <dbReference type="ChEBI" id="CHEBI:58017"/>
        <dbReference type="EC" id="2.4.2.18"/>
    </reaction>
</comment>
<feature type="binding site" evidence="9">
    <location>
        <position position="68"/>
    </location>
    <ligand>
        <name>5-phospho-alpha-D-ribose 1-diphosphate</name>
        <dbReference type="ChEBI" id="CHEBI:58017"/>
    </ligand>
</feature>
<dbReference type="Gene3D" id="3.40.1030.10">
    <property type="entry name" value="Nucleoside phosphorylase/phosphoribosyltransferase catalytic domain"/>
    <property type="match status" value="1"/>
</dbReference>
<dbReference type="PANTHER" id="PTHR43285:SF2">
    <property type="entry name" value="ANTHRANILATE PHOSPHORIBOSYLTRANSFERASE"/>
    <property type="match status" value="1"/>
</dbReference>
<keyword evidence="2 9" id="KW-0028">Amino-acid biosynthesis</keyword>
<dbReference type="InterPro" id="IPR000312">
    <property type="entry name" value="Glycosyl_Trfase_fam3"/>
</dbReference>
<feature type="binding site" evidence="9">
    <location>
        <begin position="96"/>
        <end position="104"/>
    </location>
    <ligand>
        <name>5-phospho-alpha-D-ribose 1-diphosphate</name>
        <dbReference type="ChEBI" id="CHEBI:58017"/>
    </ligand>
</feature>
<feature type="binding site" evidence="9">
    <location>
        <begin position="71"/>
        <end position="72"/>
    </location>
    <ligand>
        <name>5-phospho-alpha-D-ribose 1-diphosphate</name>
        <dbReference type="ChEBI" id="CHEBI:58017"/>
    </ligand>
</feature>
<keyword evidence="6 9" id="KW-0057">Aromatic amino acid biosynthesis</keyword>
<keyword evidence="12" id="KW-1185">Reference proteome</keyword>
<name>E4U2N0_SULKY</name>
<feature type="binding site" evidence="9">
    <location>
        <position position="213"/>
    </location>
    <ligand>
        <name>Mg(2+)</name>
        <dbReference type="ChEBI" id="CHEBI:18420"/>
        <label>2</label>
    </ligand>
</feature>
<evidence type="ECO:0000256" key="1">
    <source>
        <dbReference type="ARBA" id="ARBA00004907"/>
    </source>
</evidence>
<keyword evidence="5 9" id="KW-0822">Tryptophan biosynthesis</keyword>
<feature type="binding site" evidence="9">
    <location>
        <position position="76"/>
    </location>
    <ligand>
        <name>5-phospho-alpha-D-ribose 1-diphosphate</name>
        <dbReference type="ChEBI" id="CHEBI:58017"/>
    </ligand>
</feature>
<dbReference type="GO" id="GO:0005829">
    <property type="term" value="C:cytosol"/>
    <property type="evidence" value="ECO:0007669"/>
    <property type="project" value="TreeGrafter"/>
</dbReference>
<feature type="binding site" evidence="9">
    <location>
        <begin position="78"/>
        <end position="81"/>
    </location>
    <ligand>
        <name>5-phospho-alpha-D-ribose 1-diphosphate</name>
        <dbReference type="ChEBI" id="CHEBI:58017"/>
    </ligand>
</feature>
<comment type="caution">
    <text evidence="9">Lacks conserved residue(s) required for the propagation of feature annotation.</text>
</comment>
<dbReference type="HOGENOM" id="CLU_034315_4_0_7"/>
<keyword evidence="9" id="KW-0460">Magnesium</keyword>
<feature type="binding site" evidence="9">
    <location>
        <position position="80"/>
    </location>
    <ligand>
        <name>Mg(2+)</name>
        <dbReference type="ChEBI" id="CHEBI:18420"/>
        <label>1</label>
    </ligand>
</feature>
<comment type="subunit">
    <text evidence="9">Homodimer.</text>
</comment>
<dbReference type="FunFam" id="3.40.1030.10:FF:000002">
    <property type="entry name" value="Anthranilate phosphoribosyltransferase"/>
    <property type="match status" value="1"/>
</dbReference>
<comment type="similarity">
    <text evidence="8">In the C-terminal section; belongs to the anthranilate phosphoribosyltransferase family.</text>
</comment>
<protein>
    <recommendedName>
        <fullName evidence="9">Anthranilate phosphoribosyltransferase</fullName>
        <ecNumber evidence="9">2.4.2.18</ecNumber>
    </recommendedName>
</protein>
<evidence type="ECO:0000256" key="8">
    <source>
        <dbReference type="ARBA" id="ARBA00061188"/>
    </source>
</evidence>
<comment type="function">
    <text evidence="9">Catalyzes the transfer of the phosphoribosyl group of 5-phosphorylribose-1-pyrophosphate (PRPP) to anthranilate to yield N-(5'-phosphoribosyl)-anthranilate (PRA).</text>
</comment>
<feature type="domain" description="Glycosyl transferase family 3" evidence="10">
    <location>
        <begin position="62"/>
        <end position="313"/>
    </location>
</feature>
<comment type="cofactor">
    <cofactor evidence="9">
        <name>Mg(2+)</name>
        <dbReference type="ChEBI" id="CHEBI:18420"/>
    </cofactor>
    <text evidence="9">Binds 2 magnesium ions per monomer.</text>
</comment>
<feature type="binding site" evidence="9">
    <location>
        <position position="154"/>
    </location>
    <ligand>
        <name>anthranilate</name>
        <dbReference type="ChEBI" id="CHEBI:16567"/>
        <label>2</label>
    </ligand>
</feature>
<dbReference type="PANTHER" id="PTHR43285">
    <property type="entry name" value="ANTHRANILATE PHOSPHORIBOSYLTRANSFERASE"/>
    <property type="match status" value="1"/>
</dbReference>
<dbReference type="GO" id="GO:0000287">
    <property type="term" value="F:magnesium ion binding"/>
    <property type="evidence" value="ECO:0007669"/>
    <property type="project" value="UniProtKB-UniRule"/>
</dbReference>
<dbReference type="Pfam" id="PF00591">
    <property type="entry name" value="Glycos_transf_3"/>
    <property type="match status" value="1"/>
</dbReference>
<dbReference type="GO" id="GO:0004048">
    <property type="term" value="F:anthranilate phosphoribosyltransferase activity"/>
    <property type="evidence" value="ECO:0007669"/>
    <property type="project" value="UniProtKB-UniRule"/>
</dbReference>
<feature type="binding site" evidence="9">
    <location>
        <position position="108"/>
    </location>
    <ligand>
        <name>5-phospho-alpha-D-ribose 1-diphosphate</name>
        <dbReference type="ChEBI" id="CHEBI:58017"/>
    </ligand>
</feature>
<dbReference type="OrthoDB" id="9806430at2"/>
<feature type="binding site" evidence="9">
    <location>
        <position position="68"/>
    </location>
    <ligand>
        <name>anthranilate</name>
        <dbReference type="ChEBI" id="CHEBI:16567"/>
        <label>1</label>
    </ligand>
</feature>
<keyword evidence="4 9" id="KW-0808">Transferase</keyword>
<dbReference type="HAMAP" id="MF_00211">
    <property type="entry name" value="TrpD"/>
    <property type="match status" value="1"/>
</dbReference>
<evidence type="ECO:0000313" key="12">
    <source>
        <dbReference type="Proteomes" id="UP000008721"/>
    </source>
</evidence>
<feature type="binding site" evidence="9">
    <location>
        <position position="214"/>
    </location>
    <ligand>
        <name>Mg(2+)</name>
        <dbReference type="ChEBI" id="CHEBI:18420"/>
        <label>1</label>
    </ligand>
</feature>
<keyword evidence="3 9" id="KW-0328">Glycosyltransferase</keyword>
<dbReference type="InterPro" id="IPR035902">
    <property type="entry name" value="Nuc_phospho_transferase"/>
</dbReference>
<dbReference type="SUPFAM" id="SSF52418">
    <property type="entry name" value="Nucleoside phosphorylase/phosphoribosyltransferase catalytic domain"/>
    <property type="match status" value="1"/>
</dbReference>